<evidence type="ECO:0000259" key="1">
    <source>
        <dbReference type="Pfam" id="PF14033"/>
    </source>
</evidence>
<dbReference type="AlphaFoldDB" id="A0A3D8T549"/>
<dbReference type="Pfam" id="PF21666">
    <property type="entry name" value="DUF4246_N"/>
    <property type="match status" value="1"/>
</dbReference>
<dbReference type="EMBL" id="PVWQ01000001">
    <property type="protein sequence ID" value="RDW93686.1"/>
    <property type="molecule type" value="Genomic_DNA"/>
</dbReference>
<proteinExistence type="predicted"/>
<dbReference type="PANTHER" id="PTHR33119:SF1">
    <property type="entry name" value="FE2OG DIOXYGENASE DOMAIN-CONTAINING PROTEIN"/>
    <property type="match status" value="1"/>
</dbReference>
<feature type="domain" description="DUF4246" evidence="1">
    <location>
        <begin position="97"/>
        <end position="627"/>
    </location>
</feature>
<evidence type="ECO:0000313" key="4">
    <source>
        <dbReference type="Proteomes" id="UP000256690"/>
    </source>
</evidence>
<dbReference type="InterPro" id="IPR049207">
    <property type="entry name" value="DUF4246_N"/>
</dbReference>
<evidence type="ECO:0000259" key="2">
    <source>
        <dbReference type="Pfam" id="PF21666"/>
    </source>
</evidence>
<dbReference type="RefSeq" id="XP_026608869.1">
    <property type="nucleotide sequence ID" value="XM_026743024.1"/>
</dbReference>
<dbReference type="OrthoDB" id="415532at2759"/>
<dbReference type="PANTHER" id="PTHR33119">
    <property type="entry name" value="IFI3P"/>
    <property type="match status" value="1"/>
</dbReference>
<dbReference type="GeneID" id="38111378"/>
<comment type="caution">
    <text evidence="3">The sequence shown here is derived from an EMBL/GenBank/DDBJ whole genome shotgun (WGS) entry which is preliminary data.</text>
</comment>
<keyword evidence="4" id="KW-1185">Reference proteome</keyword>
<dbReference type="Proteomes" id="UP000256690">
    <property type="component" value="Unassembled WGS sequence"/>
</dbReference>
<evidence type="ECO:0000313" key="3">
    <source>
        <dbReference type="EMBL" id="RDW93686.1"/>
    </source>
</evidence>
<name>A0A3D8T549_9EURO</name>
<protein>
    <submittedName>
        <fullName evidence="3">Uncharacterized protein</fullName>
    </submittedName>
</protein>
<accession>A0A3D8T549</accession>
<organism evidence="3 4">
    <name type="scientific">Aspergillus mulundensis</name>
    <dbReference type="NCBI Taxonomy" id="1810919"/>
    <lineage>
        <taxon>Eukaryota</taxon>
        <taxon>Fungi</taxon>
        <taxon>Dikarya</taxon>
        <taxon>Ascomycota</taxon>
        <taxon>Pezizomycotina</taxon>
        <taxon>Eurotiomycetes</taxon>
        <taxon>Eurotiomycetidae</taxon>
        <taxon>Eurotiales</taxon>
        <taxon>Aspergillaceae</taxon>
        <taxon>Aspergillus</taxon>
        <taxon>Aspergillus subgen. Nidulantes</taxon>
    </lineage>
</organism>
<dbReference type="Pfam" id="PF14033">
    <property type="entry name" value="DUF4246"/>
    <property type="match status" value="1"/>
</dbReference>
<dbReference type="STRING" id="1810919.A0A3D8T549"/>
<feature type="domain" description="DUF4246" evidence="2">
    <location>
        <begin position="20"/>
        <end position="86"/>
    </location>
</feature>
<dbReference type="InterPro" id="IPR025340">
    <property type="entry name" value="DUF4246"/>
</dbReference>
<reference evidence="3 4" key="1">
    <citation type="journal article" date="2018" name="IMA Fungus">
        <title>IMA Genome-F 9: Draft genome sequence of Annulohypoxylon stygium, Aspergillus mulundensis, Berkeleyomyces basicola (syn. Thielaviopsis basicola), Ceratocystis smalleyi, two Cercospora beticola strains, Coleophoma cylindrospora, Fusarium fracticaudum, Phialophora cf. hyalina, and Morchella septimelata.</title>
        <authorList>
            <person name="Wingfield B.D."/>
            <person name="Bills G.F."/>
            <person name="Dong Y."/>
            <person name="Huang W."/>
            <person name="Nel W.J."/>
            <person name="Swalarsk-Parry B.S."/>
            <person name="Vaghefi N."/>
            <person name="Wilken P.M."/>
            <person name="An Z."/>
            <person name="de Beer Z.W."/>
            <person name="De Vos L."/>
            <person name="Chen L."/>
            <person name="Duong T.A."/>
            <person name="Gao Y."/>
            <person name="Hammerbacher A."/>
            <person name="Kikkert J.R."/>
            <person name="Li Y."/>
            <person name="Li H."/>
            <person name="Li K."/>
            <person name="Li Q."/>
            <person name="Liu X."/>
            <person name="Ma X."/>
            <person name="Naidoo K."/>
            <person name="Pethybridge S.J."/>
            <person name="Sun J."/>
            <person name="Steenkamp E.T."/>
            <person name="van der Nest M.A."/>
            <person name="van Wyk S."/>
            <person name="Wingfield M.J."/>
            <person name="Xiong C."/>
            <person name="Yue Q."/>
            <person name="Zhang X."/>
        </authorList>
    </citation>
    <scope>NUCLEOTIDE SEQUENCE [LARGE SCALE GENOMIC DNA]</scope>
    <source>
        <strain evidence="3 4">DSM 5745</strain>
    </source>
</reference>
<dbReference type="InterPro" id="IPR049192">
    <property type="entry name" value="DUF4246_C"/>
</dbReference>
<gene>
    <name evidence="3" type="ORF">DSM5745_01008</name>
</gene>
<sequence length="694" mass="79862">MPPLLKIELNNTGDGPLQAPGFNSVPLEFKLPSHREFASLHRVSWLPAPLTARELQMLKLMNSITERPRWNERVFEPSTLQTWRDEILPDFPLVSARAWDWCVAELRDKASESQENGGLVMVLNAGSGVCKSDTLIPDDVRAEIKDFVTVALEDIDNKGQNQPEHVRTLLDPSLYPLVRGHTRVLSGGGSVALEQTLNTYGQGEVAPVLDDTWVSSRRDRAYYSMRYQLLPCEVGFCAQGSDTAAVRITSYVNNLHPRDHRPFYRTLEQMISKAIEPWNKTLIRRDRYVRTRYRHTVGRQPPRIRTYGVDWTRGNPYPDWAAELPATLDVDTSTAEYKGALARVKEYLALPEAGLKVSWWFNKTRELPDDWETSISLREAVDIKYSRLFRFEHSDPGTTYSYEDWKAGRTAQAIVSREDYENCDPDTDLWEKRWETTDLALQQEMIRAQEDWDHEFQTVKLQDEFRHAGLQVCVQIRAIELTPETPFFAGEDWHAAGMLNEHIVGVAIYAFDMENITTPRLSFSQMVFMNGDEFAFDADGWDIPYVEKLFGVKNNGSPLQEIGSVSVVPGRLLAFPNCLRHRLEPFQLADKTRPGHCRFLTLWLVDPYVRICSTRNVPPQRRDWWEQEVRSQLAEVHPLPCELVDQIVADTGPWLMDLGEAERQRRGRAEEEALALELDKKAIKREAIRLYKLF</sequence>